<dbReference type="SUPFAM" id="SSF51735">
    <property type="entry name" value="NAD(P)-binding Rossmann-fold domains"/>
    <property type="match status" value="1"/>
</dbReference>
<name>A0A8E2EQJ9_9PEZI</name>
<organism evidence="3 4">
    <name type="scientific">Glonium stellatum</name>
    <dbReference type="NCBI Taxonomy" id="574774"/>
    <lineage>
        <taxon>Eukaryota</taxon>
        <taxon>Fungi</taxon>
        <taxon>Dikarya</taxon>
        <taxon>Ascomycota</taxon>
        <taxon>Pezizomycotina</taxon>
        <taxon>Dothideomycetes</taxon>
        <taxon>Pleosporomycetidae</taxon>
        <taxon>Gloniales</taxon>
        <taxon>Gloniaceae</taxon>
        <taxon>Glonium</taxon>
    </lineage>
</organism>
<accession>A0A8E2EQJ9</accession>
<dbReference type="PANTHER" id="PTHR48079:SF6">
    <property type="entry name" value="NAD(P)-BINDING DOMAIN-CONTAINING PROTEIN-RELATED"/>
    <property type="match status" value="1"/>
</dbReference>
<dbReference type="InterPro" id="IPR051783">
    <property type="entry name" value="NAD(P)-dependent_oxidoreduct"/>
</dbReference>
<dbReference type="OrthoDB" id="2130169at2759"/>
<dbReference type="Gene3D" id="3.40.50.720">
    <property type="entry name" value="NAD(P)-binding Rossmann-like Domain"/>
    <property type="match status" value="1"/>
</dbReference>
<sequence length="337" mass="37114">MSSKIFLTGGTGYIGGTVLDTLATKHPEYDITVLLRSIPEQFHERYPKVKIIKGDYDNFEAISEAASQANVVIHNGNSDHEGSIKALIAGLLRRPSPSFLIHLGGTGIIADWQESTYIGKLNPKVWSDISDIEAITSLPDNALHRNVDKIIQAAATTHGDKLKLAIICPPDIYGPGRGLGRMQSVYMPEFFQEIKKVGAPFYVGEGTNTRSWVHIEDLMTVYVKLVEAAVSGGENADWGKTGYYFASSQEASQLDVAKAAGKILTKHGLIQQEEPKQLPIDQVDAMMESRRYPGMGRYMFAANSRSKAERAARLLGYEPKAPNIWETMESDLLARNT</sequence>
<evidence type="ECO:0000313" key="3">
    <source>
        <dbReference type="EMBL" id="OCL03082.1"/>
    </source>
</evidence>
<proteinExistence type="predicted"/>
<dbReference type="EMBL" id="KV750818">
    <property type="protein sequence ID" value="OCL03082.1"/>
    <property type="molecule type" value="Genomic_DNA"/>
</dbReference>
<reference evidence="3 4" key="1">
    <citation type="journal article" date="2016" name="Nat. Commun.">
        <title>Ectomycorrhizal ecology is imprinted in the genome of the dominant symbiotic fungus Cenococcum geophilum.</title>
        <authorList>
            <consortium name="DOE Joint Genome Institute"/>
            <person name="Peter M."/>
            <person name="Kohler A."/>
            <person name="Ohm R.A."/>
            <person name="Kuo A."/>
            <person name="Krutzmann J."/>
            <person name="Morin E."/>
            <person name="Arend M."/>
            <person name="Barry K.W."/>
            <person name="Binder M."/>
            <person name="Choi C."/>
            <person name="Clum A."/>
            <person name="Copeland A."/>
            <person name="Grisel N."/>
            <person name="Haridas S."/>
            <person name="Kipfer T."/>
            <person name="LaButti K."/>
            <person name="Lindquist E."/>
            <person name="Lipzen A."/>
            <person name="Maire R."/>
            <person name="Meier B."/>
            <person name="Mihaltcheva S."/>
            <person name="Molinier V."/>
            <person name="Murat C."/>
            <person name="Poggeler S."/>
            <person name="Quandt C.A."/>
            <person name="Sperisen C."/>
            <person name="Tritt A."/>
            <person name="Tisserant E."/>
            <person name="Crous P.W."/>
            <person name="Henrissat B."/>
            <person name="Nehls U."/>
            <person name="Egli S."/>
            <person name="Spatafora J.W."/>
            <person name="Grigoriev I.V."/>
            <person name="Martin F.M."/>
        </authorList>
    </citation>
    <scope>NUCLEOTIDE SEQUENCE [LARGE SCALE GENOMIC DNA]</scope>
    <source>
        <strain evidence="3 4">CBS 207.34</strain>
    </source>
</reference>
<feature type="domain" description="NAD-dependent epimerase/dehydratase" evidence="1">
    <location>
        <begin position="147"/>
        <end position="234"/>
    </location>
</feature>
<protein>
    <submittedName>
        <fullName evidence="3">NAD(P)-binding protein</fullName>
    </submittedName>
</protein>
<evidence type="ECO:0000259" key="1">
    <source>
        <dbReference type="Pfam" id="PF01370"/>
    </source>
</evidence>
<keyword evidence="4" id="KW-1185">Reference proteome</keyword>
<evidence type="ECO:0000259" key="2">
    <source>
        <dbReference type="Pfam" id="PF13460"/>
    </source>
</evidence>
<dbReference type="InterPro" id="IPR001509">
    <property type="entry name" value="Epimerase_deHydtase"/>
</dbReference>
<dbReference type="Proteomes" id="UP000250140">
    <property type="component" value="Unassembled WGS sequence"/>
</dbReference>
<evidence type="ECO:0000313" key="4">
    <source>
        <dbReference type="Proteomes" id="UP000250140"/>
    </source>
</evidence>
<dbReference type="PANTHER" id="PTHR48079">
    <property type="entry name" value="PROTEIN YEEZ"/>
    <property type="match status" value="1"/>
</dbReference>
<feature type="domain" description="NAD(P)-binding" evidence="2">
    <location>
        <begin position="9"/>
        <end position="81"/>
    </location>
</feature>
<dbReference type="InterPro" id="IPR036291">
    <property type="entry name" value="NAD(P)-bd_dom_sf"/>
</dbReference>
<gene>
    <name evidence="3" type="ORF">AOQ84DRAFT_228060</name>
</gene>
<dbReference type="GO" id="GO:0005737">
    <property type="term" value="C:cytoplasm"/>
    <property type="evidence" value="ECO:0007669"/>
    <property type="project" value="TreeGrafter"/>
</dbReference>
<dbReference type="InterPro" id="IPR016040">
    <property type="entry name" value="NAD(P)-bd_dom"/>
</dbReference>
<dbReference type="GO" id="GO:0004029">
    <property type="term" value="F:aldehyde dehydrogenase (NAD+) activity"/>
    <property type="evidence" value="ECO:0007669"/>
    <property type="project" value="TreeGrafter"/>
</dbReference>
<dbReference type="AlphaFoldDB" id="A0A8E2EQJ9"/>
<dbReference type="Pfam" id="PF01370">
    <property type="entry name" value="Epimerase"/>
    <property type="match status" value="1"/>
</dbReference>
<dbReference type="Pfam" id="PF13460">
    <property type="entry name" value="NAD_binding_10"/>
    <property type="match status" value="1"/>
</dbReference>